<dbReference type="RefSeq" id="XP_012278712.1">
    <property type="nucleotide sequence ID" value="XM_012423289.2"/>
</dbReference>
<dbReference type="InterPro" id="IPR027430">
    <property type="entry name" value="Retinal_BS"/>
</dbReference>
<proteinExistence type="evidence at transcript level"/>
<dbReference type="InterPro" id="IPR017452">
    <property type="entry name" value="GPCR_Rhodpsn_7TM"/>
</dbReference>
<dbReference type="OrthoDB" id="9996086at2759"/>
<dbReference type="SUPFAM" id="SSF81321">
    <property type="entry name" value="Family A G protein-coupled receptor-like"/>
    <property type="match status" value="1"/>
</dbReference>
<dbReference type="GO" id="GO:0007602">
    <property type="term" value="P:phototransduction"/>
    <property type="evidence" value="ECO:0007669"/>
    <property type="project" value="UniProtKB-KW"/>
</dbReference>
<evidence type="ECO:0000256" key="8">
    <source>
        <dbReference type="ARBA" id="ARBA00022991"/>
    </source>
</evidence>
<dbReference type="SMART" id="SM01381">
    <property type="entry name" value="7TM_GPCR_Srsx"/>
    <property type="match status" value="1"/>
</dbReference>
<evidence type="ECO:0000256" key="12">
    <source>
        <dbReference type="ARBA" id="ARBA00023170"/>
    </source>
</evidence>
<dbReference type="InterPro" id="IPR050125">
    <property type="entry name" value="GPCR_opsins"/>
</dbReference>
<keyword evidence="5 16" id="KW-0812">Transmembrane</keyword>
<comment type="similarity">
    <text evidence="16">Belongs to the G-protein coupled receptor 1 family. Opsin subfamily.</text>
</comment>
<keyword evidence="12 16" id="KW-0675">Receptor</keyword>
<dbReference type="RefSeq" id="XP_012278711.1">
    <property type="nucleotide sequence ID" value="XM_012423288.2"/>
</dbReference>
<dbReference type="AlphaFoldDB" id="A0A1P8SF60"/>
<keyword evidence="11" id="KW-1015">Disulfide bond</keyword>
<evidence type="ECO:0000256" key="14">
    <source>
        <dbReference type="ARBA" id="ARBA00023224"/>
    </source>
</evidence>
<name>A0A1P8SF60_ORUAB</name>
<accession>A0A1P8SF60</accession>
<keyword evidence="3" id="KW-0597">Phosphoprotein</keyword>
<comment type="subcellular location">
    <subcellularLocation>
        <location evidence="1 16">Membrane</location>
        <topology evidence="1 16">Multi-pass membrane protein</topology>
    </subcellularLocation>
</comment>
<dbReference type="GO" id="GO:0004930">
    <property type="term" value="F:G protein-coupled receptor activity"/>
    <property type="evidence" value="ECO:0007669"/>
    <property type="project" value="UniProtKB-KW"/>
</dbReference>
<evidence type="ECO:0000256" key="1">
    <source>
        <dbReference type="ARBA" id="ARBA00004141"/>
    </source>
</evidence>
<feature type="transmembrane region" description="Helical" evidence="16">
    <location>
        <begin position="194"/>
        <end position="216"/>
    </location>
</feature>
<dbReference type="PRINTS" id="PR00237">
    <property type="entry name" value="GPCRRHODOPSN"/>
</dbReference>
<dbReference type="CDD" id="cd15079">
    <property type="entry name" value="7tmA_photoreceptors_insect"/>
    <property type="match status" value="1"/>
</dbReference>
<dbReference type="PROSITE" id="PS50262">
    <property type="entry name" value="G_PROTEIN_RECEP_F1_2"/>
    <property type="match status" value="1"/>
</dbReference>
<protein>
    <submittedName>
        <fullName evidence="19">Long wavelength sensitive opsin 2</fullName>
    </submittedName>
</protein>
<dbReference type="EMBL" id="KY368226">
    <property type="protein sequence ID" value="APY20534.1"/>
    <property type="molecule type" value="mRNA"/>
</dbReference>
<dbReference type="PRINTS" id="PR00238">
    <property type="entry name" value="OPSIN"/>
</dbReference>
<evidence type="ECO:0000256" key="10">
    <source>
        <dbReference type="ARBA" id="ARBA00023136"/>
    </source>
</evidence>
<dbReference type="GO" id="GO:0016020">
    <property type="term" value="C:membrane"/>
    <property type="evidence" value="ECO:0007669"/>
    <property type="project" value="UniProtKB-SubCell"/>
</dbReference>
<keyword evidence="7 16" id="KW-1133">Transmembrane helix</keyword>
<dbReference type="CTD" id="16931"/>
<keyword evidence="10 16" id="KW-0472">Membrane</keyword>
<dbReference type="InterPro" id="IPR000276">
    <property type="entry name" value="GPCR_Rhodpsn"/>
</dbReference>
<keyword evidence="15" id="KW-0844">Vision</keyword>
<feature type="domain" description="G-protein coupled receptors family 1 profile" evidence="18">
    <location>
        <begin position="95"/>
        <end position="357"/>
    </location>
</feature>
<evidence type="ECO:0000256" key="3">
    <source>
        <dbReference type="ARBA" id="ARBA00022553"/>
    </source>
</evidence>
<evidence type="ECO:0000256" key="16">
    <source>
        <dbReference type="RuleBase" id="RU004951"/>
    </source>
</evidence>
<evidence type="ECO:0000256" key="6">
    <source>
        <dbReference type="ARBA" id="ARBA00022925"/>
    </source>
</evidence>
<dbReference type="PROSITE" id="PS00237">
    <property type="entry name" value="G_PROTEIN_RECEP_F1_1"/>
    <property type="match status" value="1"/>
</dbReference>
<dbReference type="SMR" id="A0A1P8SF60"/>
<keyword evidence="6 16" id="KW-0681">Retinal protein</keyword>
<evidence type="ECO:0000256" key="17">
    <source>
        <dbReference type="SAM" id="MobiDB-lite"/>
    </source>
</evidence>
<keyword evidence="2 16" id="KW-0600">Photoreceptor protein</keyword>
<comment type="caution">
    <text evidence="16">Lacks conserved residue(s) required for the propagation of feature annotation.</text>
</comment>
<dbReference type="PRINTS" id="PR00576">
    <property type="entry name" value="OPSINRH1RH2"/>
</dbReference>
<feature type="region of interest" description="Disordered" evidence="17">
    <location>
        <begin position="383"/>
        <end position="409"/>
    </location>
</feature>
<feature type="transmembrane region" description="Helical" evidence="16">
    <location>
        <begin position="116"/>
        <end position="141"/>
    </location>
</feature>
<dbReference type="Pfam" id="PF00001">
    <property type="entry name" value="7tm_1"/>
    <property type="match status" value="1"/>
</dbReference>
<dbReference type="GeneID" id="105698764"/>
<dbReference type="PANTHER" id="PTHR24240">
    <property type="entry name" value="OPSIN"/>
    <property type="match status" value="1"/>
</dbReference>
<keyword evidence="4 16" id="KW-0716">Sensory transduction</keyword>
<dbReference type="InterPro" id="IPR001735">
    <property type="entry name" value="Opsin_RH1/RH2"/>
</dbReference>
<sequence length="409" mass="45482">MCSCPHQMETLTRVNESLVHTVGAVAIVSDVLTTIGPQFARQYMKFNNHTVVDKVPPEMLHLIDTHWYQFPPMDPMWHKILGLVMIVLGFMGWFGNGVVCYVFLLTPSLRTPSNLLVVNLAFSDFIMMVIMCPPMVINCYFETWILGPLMCDIYAMVGSLCGGASIWTMTAIALDRYNVIVKGMSGTPLTIKRALLQILLIWTFALVWTILPMVGWNRYVPEGNMTACGTDFLADDWFSKSYILVYSVFVYYTPLFTIIYSYYFIVSTVAAHEKGMREQAKKMNVASLRSGENQGASAEAKLAKVALTTISLWFLAWTPYLVINYSGIFNKSIITPMFSIWGSLFAKTNATYNPIVYGISHPKYRAALKEKLPFLVCGETEETAPKSGAATTPAVAPDASSNATADGKA</sequence>
<evidence type="ECO:0000256" key="11">
    <source>
        <dbReference type="ARBA" id="ARBA00023157"/>
    </source>
</evidence>
<evidence type="ECO:0000256" key="9">
    <source>
        <dbReference type="ARBA" id="ARBA00023040"/>
    </source>
</evidence>
<keyword evidence="9 16" id="KW-0297">G-protein coupled receptor</keyword>
<organism evidence="19">
    <name type="scientific">Orussus abietinus</name>
    <name type="common">Parasitic wood wasp</name>
    <name type="synonym">Sphex abietina</name>
    <dbReference type="NCBI Taxonomy" id="222816"/>
    <lineage>
        <taxon>Eukaryota</taxon>
        <taxon>Metazoa</taxon>
        <taxon>Ecdysozoa</taxon>
        <taxon>Arthropoda</taxon>
        <taxon>Hexapoda</taxon>
        <taxon>Insecta</taxon>
        <taxon>Pterygota</taxon>
        <taxon>Neoptera</taxon>
        <taxon>Endopterygota</taxon>
        <taxon>Hymenoptera</taxon>
        <taxon>Orussoidea</taxon>
        <taxon>Orussidae</taxon>
        <taxon>Orussus</taxon>
    </lineage>
</organism>
<dbReference type="FunFam" id="1.20.1070.10:FF:000044">
    <property type="entry name" value="Opsin, ultraviolet-sensitive"/>
    <property type="match status" value="1"/>
</dbReference>
<evidence type="ECO:0000256" key="4">
    <source>
        <dbReference type="ARBA" id="ARBA00022606"/>
    </source>
</evidence>
<evidence type="ECO:0000256" key="5">
    <source>
        <dbReference type="ARBA" id="ARBA00022692"/>
    </source>
</evidence>
<evidence type="ECO:0000259" key="18">
    <source>
        <dbReference type="PROSITE" id="PS50262"/>
    </source>
</evidence>
<dbReference type="PROSITE" id="PS00238">
    <property type="entry name" value="OPSIN"/>
    <property type="match status" value="1"/>
</dbReference>
<dbReference type="GO" id="GO:0007601">
    <property type="term" value="P:visual perception"/>
    <property type="evidence" value="ECO:0007669"/>
    <property type="project" value="UniProtKB-KW"/>
</dbReference>
<dbReference type="Gene3D" id="1.20.1070.10">
    <property type="entry name" value="Rhodopsin 7-helix transmembrane proteins"/>
    <property type="match status" value="1"/>
</dbReference>
<feature type="transmembrane region" description="Helical" evidence="16">
    <location>
        <begin position="153"/>
        <end position="174"/>
    </location>
</feature>
<evidence type="ECO:0000313" key="19">
    <source>
        <dbReference type="EMBL" id="APY20534.1"/>
    </source>
</evidence>
<evidence type="ECO:0000256" key="7">
    <source>
        <dbReference type="ARBA" id="ARBA00022989"/>
    </source>
</evidence>
<dbReference type="GO" id="GO:0009881">
    <property type="term" value="F:photoreceptor activity"/>
    <property type="evidence" value="ECO:0007669"/>
    <property type="project" value="UniProtKB-KW"/>
</dbReference>
<evidence type="ECO:0000256" key="15">
    <source>
        <dbReference type="ARBA" id="ARBA00023305"/>
    </source>
</evidence>
<feature type="transmembrane region" description="Helical" evidence="16">
    <location>
        <begin position="80"/>
        <end position="104"/>
    </location>
</feature>
<feature type="compositionally biased region" description="Polar residues" evidence="17">
    <location>
        <begin position="399"/>
        <end position="409"/>
    </location>
</feature>
<keyword evidence="13" id="KW-0325">Glycoprotein</keyword>
<reference evidence="19" key="1">
    <citation type="journal article" date="2017" name="Sci. Rep.">
        <title>Overcoming the loss of blue sensitivity through opsin duplication in the largest animal group, beetles.</title>
        <authorList>
            <person name="Sharkey C.R."/>
            <person name="Fujimoto M.S."/>
            <person name="Lord N.P."/>
            <person name="Shin S."/>
            <person name="McKenna D.D."/>
            <person name="Suvorov A."/>
            <person name="Martin G.J."/>
            <person name="Bybee S.M."/>
        </authorList>
    </citation>
    <scope>NUCLEOTIDE SEQUENCE</scope>
</reference>
<keyword evidence="8 16" id="KW-0157">Chromophore</keyword>
<feature type="transmembrane region" description="Helical" evidence="16">
    <location>
        <begin position="243"/>
        <end position="266"/>
    </location>
</feature>
<evidence type="ECO:0000256" key="13">
    <source>
        <dbReference type="ARBA" id="ARBA00023180"/>
    </source>
</evidence>
<keyword evidence="14 16" id="KW-0807">Transducer</keyword>
<evidence type="ECO:0000256" key="2">
    <source>
        <dbReference type="ARBA" id="ARBA00022543"/>
    </source>
</evidence>
<dbReference type="InterPro" id="IPR001760">
    <property type="entry name" value="Opsin"/>
</dbReference>